<accession>A0AAQ3SUJ8</accession>
<sequence>MARALDAARRRRGRPSRPIPPPPPGACHTERAGCRAHRRLGPAACCFVIARGLPCVSCTCGRLAPLGARTSPR</sequence>
<name>A0AAQ3SUJ8_PASNO</name>
<gene>
    <name evidence="2" type="ORF">U9M48_011073</name>
</gene>
<organism evidence="2 3">
    <name type="scientific">Paspalum notatum var. saurae</name>
    <dbReference type="NCBI Taxonomy" id="547442"/>
    <lineage>
        <taxon>Eukaryota</taxon>
        <taxon>Viridiplantae</taxon>
        <taxon>Streptophyta</taxon>
        <taxon>Embryophyta</taxon>
        <taxon>Tracheophyta</taxon>
        <taxon>Spermatophyta</taxon>
        <taxon>Magnoliopsida</taxon>
        <taxon>Liliopsida</taxon>
        <taxon>Poales</taxon>
        <taxon>Poaceae</taxon>
        <taxon>PACMAD clade</taxon>
        <taxon>Panicoideae</taxon>
        <taxon>Andropogonodae</taxon>
        <taxon>Paspaleae</taxon>
        <taxon>Paspalinae</taxon>
        <taxon>Paspalum</taxon>
    </lineage>
</organism>
<dbReference type="EMBL" id="CP144746">
    <property type="protein sequence ID" value="WVZ61158.1"/>
    <property type="molecule type" value="Genomic_DNA"/>
</dbReference>
<keyword evidence="3" id="KW-1185">Reference proteome</keyword>
<reference evidence="2 3" key="1">
    <citation type="submission" date="2024-02" db="EMBL/GenBank/DDBJ databases">
        <title>High-quality chromosome-scale genome assembly of Pensacola bahiagrass (Paspalum notatum Flugge var. saurae).</title>
        <authorList>
            <person name="Vega J.M."/>
            <person name="Podio M."/>
            <person name="Orjuela J."/>
            <person name="Siena L.A."/>
            <person name="Pessino S.C."/>
            <person name="Combes M.C."/>
            <person name="Mariac C."/>
            <person name="Albertini E."/>
            <person name="Pupilli F."/>
            <person name="Ortiz J.P.A."/>
            <person name="Leblanc O."/>
        </authorList>
    </citation>
    <scope>NUCLEOTIDE SEQUENCE [LARGE SCALE GENOMIC DNA]</scope>
    <source>
        <strain evidence="2">R1</strain>
        <tissue evidence="2">Leaf</tissue>
    </source>
</reference>
<evidence type="ECO:0000313" key="2">
    <source>
        <dbReference type="EMBL" id="WVZ61158.1"/>
    </source>
</evidence>
<proteinExistence type="predicted"/>
<evidence type="ECO:0000313" key="3">
    <source>
        <dbReference type="Proteomes" id="UP001341281"/>
    </source>
</evidence>
<dbReference type="Proteomes" id="UP001341281">
    <property type="component" value="Chromosome 02"/>
</dbReference>
<evidence type="ECO:0000256" key="1">
    <source>
        <dbReference type="SAM" id="MobiDB-lite"/>
    </source>
</evidence>
<feature type="region of interest" description="Disordered" evidence="1">
    <location>
        <begin position="1"/>
        <end position="26"/>
    </location>
</feature>
<protein>
    <submittedName>
        <fullName evidence="2">Uncharacterized protein</fullName>
    </submittedName>
</protein>
<dbReference type="AlphaFoldDB" id="A0AAQ3SUJ8"/>